<dbReference type="SUPFAM" id="SSF53756">
    <property type="entry name" value="UDP-Glycosyltransferase/glycogen phosphorylase"/>
    <property type="match status" value="1"/>
</dbReference>
<dbReference type="InterPro" id="IPR050271">
    <property type="entry name" value="UDP-glycosyltransferase"/>
</dbReference>
<keyword evidence="1" id="KW-0328">Glycosyltransferase</keyword>
<dbReference type="PANTHER" id="PTHR48043:SF145">
    <property type="entry name" value="FI06409P-RELATED"/>
    <property type="match status" value="1"/>
</dbReference>
<accession>A0A367IMQ7</accession>
<dbReference type="AlphaFoldDB" id="A0A367IMQ7"/>
<reference evidence="4 5" key="1">
    <citation type="journal article" date="2018" name="G3 (Bethesda)">
        <title>Phylogenetic and Phylogenomic Definition of Rhizopus Species.</title>
        <authorList>
            <person name="Gryganskyi A.P."/>
            <person name="Golan J."/>
            <person name="Dolatabadi S."/>
            <person name="Mondo S."/>
            <person name="Robb S."/>
            <person name="Idnurm A."/>
            <person name="Muszewska A."/>
            <person name="Steczkiewicz K."/>
            <person name="Masonjones S."/>
            <person name="Liao H.L."/>
            <person name="Gajdeczka M.T."/>
            <person name="Anike F."/>
            <person name="Vuek A."/>
            <person name="Anishchenko I.M."/>
            <person name="Voigt K."/>
            <person name="de Hoog G.S."/>
            <person name="Smith M.E."/>
            <person name="Heitman J."/>
            <person name="Vilgalys R."/>
            <person name="Stajich J.E."/>
        </authorList>
    </citation>
    <scope>NUCLEOTIDE SEQUENCE [LARGE SCALE GENOMIC DNA]</scope>
    <source>
        <strain evidence="4 5">LSU 92-RS-03</strain>
    </source>
</reference>
<dbReference type="Pfam" id="PF00201">
    <property type="entry name" value="UDPGT"/>
    <property type="match status" value="1"/>
</dbReference>
<dbReference type="InterPro" id="IPR002213">
    <property type="entry name" value="UDP_glucos_trans"/>
</dbReference>
<evidence type="ECO:0000256" key="2">
    <source>
        <dbReference type="ARBA" id="ARBA00022679"/>
    </source>
</evidence>
<comment type="caution">
    <text evidence="4">The sequence shown here is derived from an EMBL/GenBank/DDBJ whole genome shotgun (WGS) entry which is preliminary data.</text>
</comment>
<name>A0A367IMQ7_RHIST</name>
<keyword evidence="3" id="KW-1133">Transmembrane helix</keyword>
<dbReference type="Proteomes" id="UP000253551">
    <property type="component" value="Unassembled WGS sequence"/>
</dbReference>
<dbReference type="Gene3D" id="3.40.50.2000">
    <property type="entry name" value="Glycogen Phosphorylase B"/>
    <property type="match status" value="1"/>
</dbReference>
<protein>
    <submittedName>
        <fullName evidence="4">Uncharacterized protein</fullName>
    </submittedName>
</protein>
<dbReference type="GO" id="GO:0008194">
    <property type="term" value="F:UDP-glycosyltransferase activity"/>
    <property type="evidence" value="ECO:0007669"/>
    <property type="project" value="InterPro"/>
</dbReference>
<evidence type="ECO:0000256" key="1">
    <source>
        <dbReference type="ARBA" id="ARBA00022676"/>
    </source>
</evidence>
<dbReference type="OrthoDB" id="5835829at2759"/>
<feature type="transmembrane region" description="Helical" evidence="3">
    <location>
        <begin position="174"/>
        <end position="192"/>
    </location>
</feature>
<evidence type="ECO:0000256" key="3">
    <source>
        <dbReference type="SAM" id="Phobius"/>
    </source>
</evidence>
<sequence>GPESFPQEIKTSSGNVYVVKDMFEGRYANLRFESWVPQTAVVMHPSVNVFLTHGGAGSMYEGLYAGKRFLVFPFYGDQFLNAQNVKLRVLGEYLNPELEQEKANAMIESVGRDEKGEYQNNVERFKALIQIRSKNGPIRGADIVEEVLFVNKDSYLPYRYEAAREMSFIKSRNLDLIMTALLILGASVYLIAKLTRKFLGKLLIRAWSKHLQDDTKMFRMKIN</sequence>
<dbReference type="STRING" id="4846.A0A367IMQ7"/>
<evidence type="ECO:0000313" key="5">
    <source>
        <dbReference type="Proteomes" id="UP000253551"/>
    </source>
</evidence>
<keyword evidence="3" id="KW-0812">Transmembrane</keyword>
<evidence type="ECO:0000313" key="4">
    <source>
        <dbReference type="EMBL" id="RCH78970.1"/>
    </source>
</evidence>
<gene>
    <name evidence="4" type="ORF">CU098_006840</name>
</gene>
<dbReference type="EMBL" id="PJQM01006871">
    <property type="protein sequence ID" value="RCH78970.1"/>
    <property type="molecule type" value="Genomic_DNA"/>
</dbReference>
<keyword evidence="3" id="KW-0472">Membrane</keyword>
<feature type="non-terminal residue" evidence="4">
    <location>
        <position position="1"/>
    </location>
</feature>
<keyword evidence="5" id="KW-1185">Reference proteome</keyword>
<proteinExistence type="predicted"/>
<keyword evidence="2" id="KW-0808">Transferase</keyword>
<organism evidence="4 5">
    <name type="scientific">Rhizopus stolonifer</name>
    <name type="common">Rhizopus nigricans</name>
    <dbReference type="NCBI Taxonomy" id="4846"/>
    <lineage>
        <taxon>Eukaryota</taxon>
        <taxon>Fungi</taxon>
        <taxon>Fungi incertae sedis</taxon>
        <taxon>Mucoromycota</taxon>
        <taxon>Mucoromycotina</taxon>
        <taxon>Mucoromycetes</taxon>
        <taxon>Mucorales</taxon>
        <taxon>Mucorineae</taxon>
        <taxon>Rhizopodaceae</taxon>
        <taxon>Rhizopus</taxon>
    </lineage>
</organism>
<dbReference type="PANTHER" id="PTHR48043">
    <property type="entry name" value="EG:EG0003.4 PROTEIN-RELATED"/>
    <property type="match status" value="1"/>
</dbReference>